<dbReference type="AlphaFoldDB" id="A0A0V8GDE0"/>
<reference evidence="3 4" key="1">
    <citation type="journal article" date="2015" name="Int. J. Syst. Evol. Microbiol.">
        <title>Exiguobacterium enclense sp. nov., isolated from sediment.</title>
        <authorList>
            <person name="Dastager S.G."/>
            <person name="Mawlankar R."/>
            <person name="Sonalkar V.V."/>
            <person name="Thorat M.N."/>
            <person name="Mual P."/>
            <person name="Verma A."/>
            <person name="Krishnamurthi S."/>
            <person name="Tang S.K."/>
            <person name="Li W.J."/>
        </authorList>
    </citation>
    <scope>NUCLEOTIDE SEQUENCE [LARGE SCALE GENOMIC DNA]</scope>
    <source>
        <strain evidence="3 4">NIO-1109</strain>
    </source>
</reference>
<dbReference type="Pfam" id="PF00990">
    <property type="entry name" value="GGDEF"/>
    <property type="match status" value="1"/>
</dbReference>
<feature type="transmembrane region" description="Helical" evidence="1">
    <location>
        <begin position="94"/>
        <end position="113"/>
    </location>
</feature>
<keyword evidence="1" id="KW-1133">Transmembrane helix</keyword>
<gene>
    <name evidence="3" type="ORF">AS033_13710</name>
</gene>
<organism evidence="3 4">
    <name type="scientific">Exiguobacterium indicum</name>
    <dbReference type="NCBI Taxonomy" id="296995"/>
    <lineage>
        <taxon>Bacteria</taxon>
        <taxon>Bacillati</taxon>
        <taxon>Bacillota</taxon>
        <taxon>Bacilli</taxon>
        <taxon>Bacillales</taxon>
        <taxon>Bacillales Family XII. Incertae Sedis</taxon>
        <taxon>Exiguobacterium</taxon>
    </lineage>
</organism>
<evidence type="ECO:0000259" key="2">
    <source>
        <dbReference type="PROSITE" id="PS50887"/>
    </source>
</evidence>
<protein>
    <recommendedName>
        <fullName evidence="2">GGDEF domain-containing protein</fullName>
    </recommendedName>
</protein>
<accession>A0A0V8GDE0</accession>
<dbReference type="InterPro" id="IPR052163">
    <property type="entry name" value="DGC-Regulatory_Protein"/>
</dbReference>
<dbReference type="EMBL" id="LNQL01000005">
    <property type="protein sequence ID" value="KSU48186.1"/>
    <property type="molecule type" value="Genomic_DNA"/>
</dbReference>
<feature type="transmembrane region" description="Helical" evidence="1">
    <location>
        <begin position="193"/>
        <end position="215"/>
    </location>
</feature>
<dbReference type="SUPFAM" id="SSF55073">
    <property type="entry name" value="Nucleotide cyclase"/>
    <property type="match status" value="1"/>
</dbReference>
<feature type="transmembrane region" description="Helical" evidence="1">
    <location>
        <begin position="7"/>
        <end position="26"/>
    </location>
</feature>
<dbReference type="PANTHER" id="PTHR46663">
    <property type="entry name" value="DIGUANYLATE CYCLASE DGCT-RELATED"/>
    <property type="match status" value="1"/>
</dbReference>
<proteinExistence type="predicted"/>
<dbReference type="InterPro" id="IPR043128">
    <property type="entry name" value="Rev_trsase/Diguanyl_cyclase"/>
</dbReference>
<feature type="transmembrane region" description="Helical" evidence="1">
    <location>
        <begin position="32"/>
        <end position="50"/>
    </location>
</feature>
<feature type="domain" description="GGDEF" evidence="2">
    <location>
        <begin position="479"/>
        <end position="610"/>
    </location>
</feature>
<keyword evidence="1" id="KW-0812">Transmembrane</keyword>
<evidence type="ECO:0000313" key="3">
    <source>
        <dbReference type="EMBL" id="KSU48186.1"/>
    </source>
</evidence>
<comment type="caution">
    <text evidence="3">The sequence shown here is derived from an EMBL/GenBank/DDBJ whole genome shotgun (WGS) entry which is preliminary data.</text>
</comment>
<dbReference type="Gene3D" id="3.30.70.270">
    <property type="match status" value="1"/>
</dbReference>
<dbReference type="PROSITE" id="PS50887">
    <property type="entry name" value="GGDEF"/>
    <property type="match status" value="1"/>
</dbReference>
<feature type="transmembrane region" description="Helical" evidence="1">
    <location>
        <begin position="221"/>
        <end position="240"/>
    </location>
</feature>
<sequence>MKRIVQNIYPTVAFYLVVTYTLLWLLPQDRSLQLSAIISLVGSFVIFLLSQSKAFKQSSIPYKWLSVAFFSYFLGDFLNMIGRLFQWNAVNLNVLLDLPYTVHLTMIVIFLFRQLDLTLFQKQKLLILDSLTLFTVSMIAGYIAIFRFVPSYTRTVLEQISWTFYAFLTILLTLFFFLLYASGLKRNVSRLGFLFLVLGTFVLGMTNFIFYTLLLNGEPRIAGLLLPLYPLSGLFILAFMNTRALPISHEQQATLIRVETLTRSLMSYILLSVLILYITFFPVSQTFFSLSVGITFLLFLTRQLFSYQENLRLLQETTALQTNLEDIVHQKTALLQLREKELTSLFLSYPEVVLEIDATYQIRSVNPAAVEAGWSDLPLGPSQRLQLDRLIPLLQQAQLIYPSHLLHVPATEEHPEIFLNTTIIDIPDQQRYFVILADITEDYQQEVWLERMGYHDSLTHLPNRRYFEEQLYLTLPTLEYGSLLFIDLDGFKQINDTYGHDVGDLVLQETASRLQSMTTSTDLVARLGGDEFLIFIQASASETRQFAEHVLEVLNHPFYIQTHTLQVTPSIGISLYPEDGKSSEQLLIRADEAMYHIKKTEKNNFLFATQIKR</sequence>
<evidence type="ECO:0000256" key="1">
    <source>
        <dbReference type="SAM" id="Phobius"/>
    </source>
</evidence>
<dbReference type="SMART" id="SM00267">
    <property type="entry name" value="GGDEF"/>
    <property type="match status" value="1"/>
</dbReference>
<evidence type="ECO:0000313" key="4">
    <source>
        <dbReference type="Proteomes" id="UP000053797"/>
    </source>
</evidence>
<feature type="transmembrane region" description="Helical" evidence="1">
    <location>
        <begin position="160"/>
        <end position="181"/>
    </location>
</feature>
<dbReference type="InterPro" id="IPR029787">
    <property type="entry name" value="Nucleotide_cyclase"/>
</dbReference>
<feature type="transmembrane region" description="Helical" evidence="1">
    <location>
        <begin position="62"/>
        <end position="82"/>
    </location>
</feature>
<dbReference type="Proteomes" id="UP000053797">
    <property type="component" value="Unassembled WGS sequence"/>
</dbReference>
<dbReference type="PANTHER" id="PTHR46663:SF2">
    <property type="entry name" value="GGDEF DOMAIN-CONTAINING PROTEIN"/>
    <property type="match status" value="1"/>
</dbReference>
<dbReference type="OrthoDB" id="9759607at2"/>
<dbReference type="NCBIfam" id="TIGR00254">
    <property type="entry name" value="GGDEF"/>
    <property type="match status" value="1"/>
</dbReference>
<dbReference type="InterPro" id="IPR000160">
    <property type="entry name" value="GGDEF_dom"/>
</dbReference>
<dbReference type="RefSeq" id="WP_023467269.1">
    <property type="nucleotide sequence ID" value="NZ_FMYN01000005.1"/>
</dbReference>
<feature type="transmembrane region" description="Helical" evidence="1">
    <location>
        <begin position="261"/>
        <end position="280"/>
    </location>
</feature>
<dbReference type="GeneID" id="90838207"/>
<feature type="transmembrane region" description="Helical" evidence="1">
    <location>
        <begin position="125"/>
        <end position="148"/>
    </location>
</feature>
<keyword evidence="1" id="KW-0472">Membrane</keyword>
<name>A0A0V8GDE0_9BACL</name>
<dbReference type="CDD" id="cd01949">
    <property type="entry name" value="GGDEF"/>
    <property type="match status" value="1"/>
</dbReference>